<keyword evidence="1" id="KW-0812">Transmembrane</keyword>
<organism evidence="2 3">
    <name type="scientific">Butyrivibrio fibrisolvens DSM 3071</name>
    <dbReference type="NCBI Taxonomy" id="1121131"/>
    <lineage>
        <taxon>Bacteria</taxon>
        <taxon>Bacillati</taxon>
        <taxon>Bacillota</taxon>
        <taxon>Clostridia</taxon>
        <taxon>Lachnospirales</taxon>
        <taxon>Lachnospiraceae</taxon>
        <taxon>Butyrivibrio</taxon>
    </lineage>
</organism>
<keyword evidence="1" id="KW-0472">Membrane</keyword>
<feature type="transmembrane region" description="Helical" evidence="1">
    <location>
        <begin position="91"/>
        <end position="110"/>
    </location>
</feature>
<feature type="transmembrane region" description="Helical" evidence="1">
    <location>
        <begin position="27"/>
        <end position="54"/>
    </location>
</feature>
<dbReference type="RefSeq" id="WP_073387567.1">
    <property type="nucleotide sequence ID" value="NZ_FQXK01000017.1"/>
</dbReference>
<accession>A0A1M5ZC05</accession>
<feature type="transmembrane region" description="Helical" evidence="1">
    <location>
        <begin position="61"/>
        <end position="85"/>
    </location>
</feature>
<feature type="transmembrane region" description="Helical" evidence="1">
    <location>
        <begin position="5"/>
        <end position="21"/>
    </location>
</feature>
<evidence type="ECO:0000256" key="1">
    <source>
        <dbReference type="SAM" id="Phobius"/>
    </source>
</evidence>
<dbReference type="GeneID" id="89509736"/>
<dbReference type="Proteomes" id="UP000184278">
    <property type="component" value="Unassembled WGS sequence"/>
</dbReference>
<reference evidence="3" key="1">
    <citation type="submission" date="2016-11" db="EMBL/GenBank/DDBJ databases">
        <authorList>
            <person name="Varghese N."/>
            <person name="Submissions S."/>
        </authorList>
    </citation>
    <scope>NUCLEOTIDE SEQUENCE [LARGE SCALE GENOMIC DNA]</scope>
    <source>
        <strain evidence="3">DSM 3071</strain>
    </source>
</reference>
<dbReference type="OrthoDB" id="2003654at2"/>
<evidence type="ECO:0000313" key="2">
    <source>
        <dbReference type="EMBL" id="SHI21756.1"/>
    </source>
</evidence>
<proteinExistence type="predicted"/>
<evidence type="ECO:0000313" key="3">
    <source>
        <dbReference type="Proteomes" id="UP000184278"/>
    </source>
</evidence>
<name>A0A1M5ZC05_BUTFI</name>
<dbReference type="AlphaFoldDB" id="A0A1M5ZC05"/>
<keyword evidence="3" id="KW-1185">Reference proteome</keyword>
<dbReference type="EMBL" id="FQXK01000017">
    <property type="protein sequence ID" value="SHI21756.1"/>
    <property type="molecule type" value="Genomic_DNA"/>
</dbReference>
<sequence>MSKKTIGWILVIIGLFMLFKMVRVSHFGFYCIAGFNTSAIILILLIISAIAVVVNTNKITIGCLIGSVALLVLSLLLGLQFYFAYSSLVDVLLVLVPVIVGTGLIIKSAFHKRKALY</sequence>
<gene>
    <name evidence="2" type="ORF">SAMN02745229_02100</name>
</gene>
<keyword evidence="1" id="KW-1133">Transmembrane helix</keyword>
<protein>
    <submittedName>
        <fullName evidence="2">Uncharacterized protein</fullName>
    </submittedName>
</protein>